<dbReference type="InterPro" id="IPR004360">
    <property type="entry name" value="Glyas_Fos-R_dOase_dom"/>
</dbReference>
<feature type="domain" description="VOC" evidence="1">
    <location>
        <begin position="12"/>
        <end position="125"/>
    </location>
</feature>
<dbReference type="AlphaFoldDB" id="A0A7U3ZQR8"/>
<dbReference type="Pfam" id="PF00903">
    <property type="entry name" value="Glyoxalase"/>
    <property type="match status" value="1"/>
</dbReference>
<dbReference type="PROSITE" id="PS51819">
    <property type="entry name" value="VOC"/>
    <property type="match status" value="1"/>
</dbReference>
<dbReference type="RefSeq" id="WP_013930910.1">
    <property type="nucleotide sequence ID" value="NC_015703.1"/>
</dbReference>
<evidence type="ECO:0000259" key="1">
    <source>
        <dbReference type="PROSITE" id="PS51819"/>
    </source>
</evidence>
<name>A0A7U3ZQR8_RUNSL</name>
<reference evidence="3" key="1">
    <citation type="submission" date="2011-06" db="EMBL/GenBank/DDBJ databases">
        <title>The complete genome of chromosome of Runella slithyformis DSM 19594.</title>
        <authorList>
            <consortium name="US DOE Joint Genome Institute (JGI-PGF)"/>
            <person name="Lucas S."/>
            <person name="Han J."/>
            <person name="Lapidus A."/>
            <person name="Bruce D."/>
            <person name="Goodwin L."/>
            <person name="Pitluck S."/>
            <person name="Peters L."/>
            <person name="Kyrpides N."/>
            <person name="Mavromatis K."/>
            <person name="Ivanova N."/>
            <person name="Ovchinnikova G."/>
            <person name="Zhang X."/>
            <person name="Misra M."/>
            <person name="Detter J.C."/>
            <person name="Tapia R."/>
            <person name="Han C."/>
            <person name="Land M."/>
            <person name="Hauser L."/>
            <person name="Markowitz V."/>
            <person name="Cheng J.-F."/>
            <person name="Hugenholtz P."/>
            <person name="Woyke T."/>
            <person name="Wu D."/>
            <person name="Tindall B."/>
            <person name="Faehrich R."/>
            <person name="Brambilla E."/>
            <person name="Klenk H.-P."/>
            <person name="Eisen J.A."/>
        </authorList>
    </citation>
    <scope>NUCLEOTIDE SEQUENCE [LARGE SCALE GENOMIC DNA]</scope>
    <source>
        <strain evidence="3">ATCC 29530 / DSM 19594 / LMG 11500 / NCIMB 11436 / LSU 4</strain>
    </source>
</reference>
<keyword evidence="3" id="KW-1185">Reference proteome</keyword>
<gene>
    <name evidence="2" type="ordered locus">Runsl_5349</name>
</gene>
<dbReference type="InterPro" id="IPR037523">
    <property type="entry name" value="VOC_core"/>
</dbReference>
<dbReference type="KEGG" id="rsi:Runsl_5349"/>
<reference evidence="2 3" key="2">
    <citation type="journal article" date="2012" name="Stand. Genomic Sci.">
        <title>Complete genome sequence of the aquatic bacterium Runella slithyformis type strain (LSU 4(T)).</title>
        <authorList>
            <person name="Copeland A."/>
            <person name="Zhang X."/>
            <person name="Misra M."/>
            <person name="Lapidus A."/>
            <person name="Nolan M."/>
            <person name="Lucas S."/>
            <person name="Deshpande S."/>
            <person name="Cheng J.F."/>
            <person name="Tapia R."/>
            <person name="Goodwin L.A."/>
            <person name="Pitluck S."/>
            <person name="Liolios K."/>
            <person name="Pagani I."/>
            <person name="Ivanova N."/>
            <person name="Mikhailova N."/>
            <person name="Pati A."/>
            <person name="Chen A."/>
            <person name="Palaniappan K."/>
            <person name="Land M."/>
            <person name="Hauser L."/>
            <person name="Pan C."/>
            <person name="Jeffries C.D."/>
            <person name="Detter J.C."/>
            <person name="Brambilla E.M."/>
            <person name="Rohde M."/>
            <person name="Djao O.D."/>
            <person name="Goker M."/>
            <person name="Sikorski J."/>
            <person name="Tindall B.J."/>
            <person name="Woyke T."/>
            <person name="Bristow J."/>
            <person name="Eisen J.A."/>
            <person name="Markowitz V."/>
            <person name="Hugenholtz P."/>
            <person name="Kyrpides N.C."/>
            <person name="Klenk H.P."/>
            <person name="Mavromatis K."/>
        </authorList>
    </citation>
    <scope>NUCLEOTIDE SEQUENCE [LARGE SCALE GENOMIC DNA]</scope>
    <source>
        <strain evidence="3">ATCC 29530 / DSM 19594 / LMG 11500 / NCIMB 11436 / LSU 4</strain>
    </source>
</reference>
<dbReference type="InterPro" id="IPR029068">
    <property type="entry name" value="Glyas_Bleomycin-R_OHBP_Dase"/>
</dbReference>
<sequence length="126" mass="13913">MKSTFKNVWPYQKDPLNLSVAKIEGAIPFYETVMGFQVVSRSEAPVKSAVLERDGIQIGLAENGGDPTQDGCFFEVDNADNAFAELRANGLAQEEPNFTFQSYGPTYKVFFVVAPDGLCYCLGERQ</sequence>
<dbReference type="Gene3D" id="3.10.180.10">
    <property type="entry name" value="2,3-Dihydroxybiphenyl 1,2-Dioxygenase, domain 1"/>
    <property type="match status" value="1"/>
</dbReference>
<dbReference type="Proteomes" id="UP000000493">
    <property type="component" value="Chromosome"/>
</dbReference>
<evidence type="ECO:0000313" key="3">
    <source>
        <dbReference type="Proteomes" id="UP000000493"/>
    </source>
</evidence>
<evidence type="ECO:0000313" key="2">
    <source>
        <dbReference type="EMBL" id="AEI51642.1"/>
    </source>
</evidence>
<dbReference type="EMBL" id="CP002859">
    <property type="protein sequence ID" value="AEI51642.1"/>
    <property type="molecule type" value="Genomic_DNA"/>
</dbReference>
<proteinExistence type="predicted"/>
<accession>A0A7U3ZQR8</accession>
<protein>
    <submittedName>
        <fullName evidence="2">Glyoxalase/bleomycin resistance protein/dioxygenase</fullName>
    </submittedName>
</protein>
<dbReference type="SUPFAM" id="SSF54593">
    <property type="entry name" value="Glyoxalase/Bleomycin resistance protein/Dihydroxybiphenyl dioxygenase"/>
    <property type="match status" value="1"/>
</dbReference>
<organism evidence="2 3">
    <name type="scientific">Runella slithyformis (strain ATCC 29530 / DSM 19594 / LMG 11500 / NCIMB 11436 / LSU 4)</name>
    <dbReference type="NCBI Taxonomy" id="761193"/>
    <lineage>
        <taxon>Bacteria</taxon>
        <taxon>Pseudomonadati</taxon>
        <taxon>Bacteroidota</taxon>
        <taxon>Cytophagia</taxon>
        <taxon>Cytophagales</taxon>
        <taxon>Spirosomataceae</taxon>
        <taxon>Runella</taxon>
    </lineage>
</organism>